<reference evidence="3" key="1">
    <citation type="submission" date="2009-10" db="EMBL/GenBank/DDBJ databases">
        <title>Diversity of trophic interactions inside an arsenic-rich microbial ecosystem.</title>
        <authorList>
            <person name="Bertin P.N."/>
            <person name="Heinrich-Salmeron A."/>
            <person name="Pelletier E."/>
            <person name="Goulhen-Chollet F."/>
            <person name="Arsene-Ploetze F."/>
            <person name="Gallien S."/>
            <person name="Calteau A."/>
            <person name="Vallenet D."/>
            <person name="Casiot C."/>
            <person name="Chane-Woon-Ming B."/>
            <person name="Giloteaux L."/>
            <person name="Barakat M."/>
            <person name="Bonnefoy V."/>
            <person name="Bruneel O."/>
            <person name="Chandler M."/>
            <person name="Cleiss J."/>
            <person name="Duran R."/>
            <person name="Elbaz-Poulichet F."/>
            <person name="Fonknechten N."/>
            <person name="Lauga B."/>
            <person name="Mornico D."/>
            <person name="Ortet P."/>
            <person name="Schaeffer C."/>
            <person name="Siguier P."/>
            <person name="Alexander Thil Smith A."/>
            <person name="Van Dorsselaer A."/>
            <person name="Weissenbach J."/>
            <person name="Medigue C."/>
            <person name="Le Paslier D."/>
        </authorList>
    </citation>
    <scope>NUCLEOTIDE SEQUENCE</scope>
</reference>
<dbReference type="InterPro" id="IPR002201">
    <property type="entry name" value="Glyco_trans_9"/>
</dbReference>
<sequence>MIRLGAMGDILHALPAITALRLAHPAWKIDWAVDPRWQALLSSRVERDEPSEFIASQRYASRPVVDVLHWVDTRAWRRDPFCRKTVREILGLRADLGEAQYDAVLDMQGAIRSAVVSRLTGCGRVTGLESPREALARWFYSERIETRTEHVVDQGFELASAIAGDLLPATAPLLPVDEEAEKWREQLLKAGSKEPIVLINPGAGWGAKRWPASRYRSVAKYLAASGLRVLINAGPGEDGLAREVADCGSAKVSVVQCDLAQLIALARHIALMIAGDTGPLHLACALGKPVIGIYGPTDPARNGPYRMPAGAACVVLRSPEIRRDHRRLDAPEAGLLTIEPEDVMDAALPLLAENYNQDL</sequence>
<dbReference type="SUPFAM" id="SSF53756">
    <property type="entry name" value="UDP-Glycosyltransferase/glycogen phosphorylase"/>
    <property type="match status" value="1"/>
</dbReference>
<dbReference type="GO" id="GO:0005829">
    <property type="term" value="C:cytosol"/>
    <property type="evidence" value="ECO:0007669"/>
    <property type="project" value="TreeGrafter"/>
</dbReference>
<dbReference type="CDD" id="cd03789">
    <property type="entry name" value="GT9_LPS_heptosyltransferase"/>
    <property type="match status" value="1"/>
</dbReference>
<organism evidence="3">
    <name type="scientific">mine drainage metagenome</name>
    <dbReference type="NCBI Taxonomy" id="410659"/>
    <lineage>
        <taxon>unclassified sequences</taxon>
        <taxon>metagenomes</taxon>
        <taxon>ecological metagenomes</taxon>
    </lineage>
</organism>
<protein>
    <submittedName>
        <fullName evidence="3">Glycosyl transferase, family 9</fullName>
    </submittedName>
</protein>
<dbReference type="EMBL" id="CABN01000087">
    <property type="protein sequence ID" value="CBI00080.1"/>
    <property type="molecule type" value="Genomic_DNA"/>
</dbReference>
<dbReference type="PANTHER" id="PTHR30160">
    <property type="entry name" value="TETRAACYLDISACCHARIDE 4'-KINASE-RELATED"/>
    <property type="match status" value="1"/>
</dbReference>
<dbReference type="InterPro" id="IPR051199">
    <property type="entry name" value="LPS_LOS_Heptosyltrfase"/>
</dbReference>
<keyword evidence="1" id="KW-0328">Glycosyltransferase</keyword>
<gene>
    <name evidence="3" type="ORF">CARN3_1062</name>
</gene>
<name>E6PYS1_9ZZZZ</name>
<comment type="caution">
    <text evidence="3">The sequence shown here is derived from an EMBL/GenBank/DDBJ whole genome shotgun (WGS) entry which is preliminary data.</text>
</comment>
<evidence type="ECO:0000313" key="3">
    <source>
        <dbReference type="EMBL" id="CBI00080.1"/>
    </source>
</evidence>
<evidence type="ECO:0000256" key="2">
    <source>
        <dbReference type="ARBA" id="ARBA00022679"/>
    </source>
</evidence>
<dbReference type="AlphaFoldDB" id="E6PYS1"/>
<dbReference type="GO" id="GO:0008713">
    <property type="term" value="F:ADP-heptose-lipopolysaccharide heptosyltransferase activity"/>
    <property type="evidence" value="ECO:0007669"/>
    <property type="project" value="TreeGrafter"/>
</dbReference>
<evidence type="ECO:0000256" key="1">
    <source>
        <dbReference type="ARBA" id="ARBA00022676"/>
    </source>
</evidence>
<dbReference type="PANTHER" id="PTHR30160:SF1">
    <property type="entry name" value="LIPOPOLYSACCHARIDE 1,2-N-ACETYLGLUCOSAMINETRANSFERASE-RELATED"/>
    <property type="match status" value="1"/>
</dbReference>
<proteinExistence type="predicted"/>
<keyword evidence="2 3" id="KW-0808">Transferase</keyword>
<accession>E6PYS1</accession>
<dbReference type="Gene3D" id="3.40.50.2000">
    <property type="entry name" value="Glycogen Phosphorylase B"/>
    <property type="match status" value="2"/>
</dbReference>
<dbReference type="GO" id="GO:0009244">
    <property type="term" value="P:lipopolysaccharide core region biosynthetic process"/>
    <property type="evidence" value="ECO:0007669"/>
    <property type="project" value="TreeGrafter"/>
</dbReference>
<dbReference type="Pfam" id="PF01075">
    <property type="entry name" value="Glyco_transf_9"/>
    <property type="match status" value="1"/>
</dbReference>